<reference evidence="2 3" key="1">
    <citation type="submission" date="2024-09" db="EMBL/GenBank/DDBJ databases">
        <title>Chromosome-scale assembly of Riccia sorocarpa.</title>
        <authorList>
            <person name="Paukszto L."/>
        </authorList>
    </citation>
    <scope>NUCLEOTIDE SEQUENCE [LARGE SCALE GENOMIC DNA]</scope>
    <source>
        <strain evidence="2">LP-2024</strain>
        <tissue evidence="2">Aerial parts of the thallus</tissue>
    </source>
</reference>
<evidence type="ECO:0000313" key="3">
    <source>
        <dbReference type="Proteomes" id="UP001633002"/>
    </source>
</evidence>
<protein>
    <submittedName>
        <fullName evidence="2">Uncharacterized protein</fullName>
    </submittedName>
</protein>
<evidence type="ECO:0000313" key="2">
    <source>
        <dbReference type="EMBL" id="KAL3702500.1"/>
    </source>
</evidence>
<feature type="coiled-coil region" evidence="1">
    <location>
        <begin position="33"/>
        <end position="63"/>
    </location>
</feature>
<evidence type="ECO:0000256" key="1">
    <source>
        <dbReference type="SAM" id="Coils"/>
    </source>
</evidence>
<dbReference type="Proteomes" id="UP001633002">
    <property type="component" value="Unassembled WGS sequence"/>
</dbReference>
<sequence length="135" mass="15333">MSGSQSTPALNNNHSMDELYSLSSLQQVREKNLKLAELLLDSLRRNLEEKRRAQTEQKELTDAVQNSTELDTQAKESILRHLKTLKDQPCLMLSSPAWKSSDSVDLGIMEARRSERHVPVRHEYGSAYHVAIVTC</sequence>
<accession>A0ABD3IJG2</accession>
<keyword evidence="3" id="KW-1185">Reference proteome</keyword>
<name>A0ABD3IJG2_9MARC</name>
<comment type="caution">
    <text evidence="2">The sequence shown here is derived from an EMBL/GenBank/DDBJ whole genome shotgun (WGS) entry which is preliminary data.</text>
</comment>
<keyword evidence="1" id="KW-0175">Coiled coil</keyword>
<organism evidence="2 3">
    <name type="scientific">Riccia sorocarpa</name>
    <dbReference type="NCBI Taxonomy" id="122646"/>
    <lineage>
        <taxon>Eukaryota</taxon>
        <taxon>Viridiplantae</taxon>
        <taxon>Streptophyta</taxon>
        <taxon>Embryophyta</taxon>
        <taxon>Marchantiophyta</taxon>
        <taxon>Marchantiopsida</taxon>
        <taxon>Marchantiidae</taxon>
        <taxon>Marchantiales</taxon>
        <taxon>Ricciaceae</taxon>
        <taxon>Riccia</taxon>
    </lineage>
</organism>
<dbReference type="EMBL" id="JBJQOH010000001">
    <property type="protein sequence ID" value="KAL3702500.1"/>
    <property type="molecule type" value="Genomic_DNA"/>
</dbReference>
<gene>
    <name evidence="2" type="ORF">R1sor_020522</name>
</gene>
<dbReference type="AlphaFoldDB" id="A0ABD3IJG2"/>
<proteinExistence type="predicted"/>